<gene>
    <name evidence="4" type="ORF">L4G47_15395</name>
</gene>
<dbReference type="Gene3D" id="2.150.10.10">
    <property type="entry name" value="Serralysin-like metalloprotease, C-terminal"/>
    <property type="match status" value="1"/>
</dbReference>
<comment type="subcellular location">
    <subcellularLocation>
        <location evidence="1">Secreted</location>
    </subcellularLocation>
</comment>
<dbReference type="SUPFAM" id="SSF51120">
    <property type="entry name" value="beta-Roll"/>
    <property type="match status" value="1"/>
</dbReference>
<keyword evidence="2" id="KW-0964">Secreted</keyword>
<evidence type="ECO:0008006" key="6">
    <source>
        <dbReference type="Google" id="ProtNLM"/>
    </source>
</evidence>
<dbReference type="InterPro" id="IPR001343">
    <property type="entry name" value="Hemolysn_Ca-bd"/>
</dbReference>
<dbReference type="EMBL" id="JAKJXH010000015">
    <property type="protein sequence ID" value="MCF7543593.1"/>
    <property type="molecule type" value="Genomic_DNA"/>
</dbReference>
<evidence type="ECO:0000256" key="3">
    <source>
        <dbReference type="ARBA" id="ARBA00022837"/>
    </source>
</evidence>
<dbReference type="PRINTS" id="PR00313">
    <property type="entry name" value="CABNDNGRPT"/>
</dbReference>
<sequence>MDVLGTGGNDILAGGVGNDQLLGFQGNDIINGGAGNDVMAGGMGKDTLTGGSGLDDFIYYRVTDSYRTADASHSDLITDFESGDRLFILDLGFDRTGDGRNGTLKLDYNEDQDRTYLRSFEADADGRFFQIAMNGNHTSVPVIYDGLYLDEAPISIVGINPAEPAPM</sequence>
<keyword evidence="5" id="KW-1185">Reference proteome</keyword>
<dbReference type="InterPro" id="IPR011049">
    <property type="entry name" value="Serralysin-like_metalloprot_C"/>
</dbReference>
<organism evidence="4 5">
    <name type="scientific">Pseudomonas petrae</name>
    <dbReference type="NCBI Taxonomy" id="2912190"/>
    <lineage>
        <taxon>Bacteria</taxon>
        <taxon>Pseudomonadati</taxon>
        <taxon>Pseudomonadota</taxon>
        <taxon>Gammaproteobacteria</taxon>
        <taxon>Pseudomonadales</taxon>
        <taxon>Pseudomonadaceae</taxon>
        <taxon>Pseudomonas</taxon>
    </lineage>
</organism>
<dbReference type="InterPro" id="IPR050557">
    <property type="entry name" value="RTX_toxin/Mannuronan_C5-epim"/>
</dbReference>
<accession>A0ABS9I752</accession>
<evidence type="ECO:0000256" key="2">
    <source>
        <dbReference type="ARBA" id="ARBA00022525"/>
    </source>
</evidence>
<dbReference type="PROSITE" id="PS00330">
    <property type="entry name" value="HEMOLYSIN_CALCIUM"/>
    <property type="match status" value="1"/>
</dbReference>
<dbReference type="PANTHER" id="PTHR38340">
    <property type="entry name" value="S-LAYER PROTEIN"/>
    <property type="match status" value="1"/>
</dbReference>
<dbReference type="Pfam" id="PF00353">
    <property type="entry name" value="HemolysinCabind"/>
    <property type="match status" value="1"/>
</dbReference>
<evidence type="ECO:0000256" key="1">
    <source>
        <dbReference type="ARBA" id="ARBA00004613"/>
    </source>
</evidence>
<proteinExistence type="predicted"/>
<evidence type="ECO:0000313" key="5">
    <source>
        <dbReference type="Proteomes" id="UP001162905"/>
    </source>
</evidence>
<reference evidence="4" key="1">
    <citation type="submission" date="2022-01" db="EMBL/GenBank/DDBJ databases">
        <title>Pseudomonas sp. nov. isolated from Antarctic regolith.</title>
        <authorList>
            <person name="Novakova D."/>
            <person name="Sedlar K."/>
        </authorList>
    </citation>
    <scope>NUCLEOTIDE SEQUENCE</scope>
    <source>
        <strain evidence="4">P2647</strain>
    </source>
</reference>
<dbReference type="Proteomes" id="UP001162905">
    <property type="component" value="Unassembled WGS sequence"/>
</dbReference>
<comment type="caution">
    <text evidence="4">The sequence shown here is derived from an EMBL/GenBank/DDBJ whole genome shotgun (WGS) entry which is preliminary data.</text>
</comment>
<name>A0ABS9I752_9PSED</name>
<keyword evidence="3" id="KW-0106">Calcium</keyword>
<dbReference type="InterPro" id="IPR018511">
    <property type="entry name" value="Hemolysin-typ_Ca-bd_CS"/>
</dbReference>
<protein>
    <recommendedName>
        <fullName evidence="6">Calcium-binding protein</fullName>
    </recommendedName>
</protein>
<evidence type="ECO:0000313" key="4">
    <source>
        <dbReference type="EMBL" id="MCF7543593.1"/>
    </source>
</evidence>
<dbReference type="PANTHER" id="PTHR38340:SF1">
    <property type="entry name" value="S-LAYER PROTEIN"/>
    <property type="match status" value="1"/>
</dbReference>